<dbReference type="GO" id="GO:0005886">
    <property type="term" value="C:plasma membrane"/>
    <property type="evidence" value="ECO:0007669"/>
    <property type="project" value="UniProtKB-SubCell"/>
</dbReference>
<feature type="transmembrane region" description="Helical" evidence="9">
    <location>
        <begin position="235"/>
        <end position="254"/>
    </location>
</feature>
<dbReference type="SUPFAM" id="SSF52540">
    <property type="entry name" value="P-loop containing nucleoside triphosphate hydrolases"/>
    <property type="match status" value="1"/>
</dbReference>
<dbReference type="PROSITE" id="PS50893">
    <property type="entry name" value="ABC_TRANSPORTER_2"/>
    <property type="match status" value="1"/>
</dbReference>
<dbReference type="Gene3D" id="3.40.50.300">
    <property type="entry name" value="P-loop containing nucleotide triphosphate hydrolases"/>
    <property type="match status" value="1"/>
</dbReference>
<dbReference type="RefSeq" id="WP_026391202.1">
    <property type="nucleotide sequence ID" value="NZ_LR215048.1"/>
</dbReference>
<comment type="similarity">
    <text evidence="8">Belongs to the ABC transporter superfamily. Macrolide exporter (TC 3.A.1.122) family.</text>
</comment>
<dbReference type="Proteomes" id="UP000289841">
    <property type="component" value="Chromosome"/>
</dbReference>
<dbReference type="InterPro" id="IPR017871">
    <property type="entry name" value="ABC_transporter-like_CS"/>
</dbReference>
<dbReference type="GO" id="GO:0022857">
    <property type="term" value="F:transmembrane transporter activity"/>
    <property type="evidence" value="ECO:0007669"/>
    <property type="project" value="TreeGrafter"/>
</dbReference>
<evidence type="ECO:0000313" key="11">
    <source>
        <dbReference type="EMBL" id="VEU80395.1"/>
    </source>
</evidence>
<feature type="transmembrane region" description="Helical" evidence="9">
    <location>
        <begin position="609"/>
        <end position="632"/>
    </location>
</feature>
<evidence type="ECO:0000256" key="2">
    <source>
        <dbReference type="ARBA" id="ARBA00022475"/>
    </source>
</evidence>
<evidence type="ECO:0000259" key="10">
    <source>
        <dbReference type="PROSITE" id="PS50893"/>
    </source>
</evidence>
<dbReference type="InterPro" id="IPR027417">
    <property type="entry name" value="P-loop_NTPase"/>
</dbReference>
<evidence type="ECO:0000256" key="9">
    <source>
        <dbReference type="SAM" id="Phobius"/>
    </source>
</evidence>
<dbReference type="PROSITE" id="PS00211">
    <property type="entry name" value="ABC_TRANSPORTER_1"/>
    <property type="match status" value="1"/>
</dbReference>
<protein>
    <submittedName>
        <fullName evidence="11">ABC transporter ATPase</fullName>
        <ecNumber evidence="11">3.6.3.-</ecNumber>
    </submittedName>
</protein>
<dbReference type="KEGG" id="aaxa:NCTC10138_00764"/>
<dbReference type="Pfam" id="PF02687">
    <property type="entry name" value="FtsX"/>
    <property type="match status" value="1"/>
</dbReference>
<feature type="transmembrane region" description="Helical" evidence="9">
    <location>
        <begin position="526"/>
        <end position="547"/>
    </location>
</feature>
<evidence type="ECO:0000256" key="3">
    <source>
        <dbReference type="ARBA" id="ARBA00022692"/>
    </source>
</evidence>
<dbReference type="OrthoDB" id="9799337at2"/>
<keyword evidence="2" id="KW-1003">Cell membrane</keyword>
<keyword evidence="11" id="KW-0378">Hydrolase</keyword>
<keyword evidence="12" id="KW-1185">Reference proteome</keyword>
<keyword evidence="5" id="KW-0067">ATP-binding</keyword>
<dbReference type="InterPro" id="IPR003838">
    <property type="entry name" value="ABC3_permease_C"/>
</dbReference>
<feature type="domain" description="ABC transporter" evidence="10">
    <location>
        <begin position="1"/>
        <end position="221"/>
    </location>
</feature>
<accession>A0A449BD88</accession>
<dbReference type="STRING" id="1278311.GCA_000428705_01190"/>
<evidence type="ECO:0000256" key="6">
    <source>
        <dbReference type="ARBA" id="ARBA00022989"/>
    </source>
</evidence>
<evidence type="ECO:0000313" key="12">
    <source>
        <dbReference type="Proteomes" id="UP000289841"/>
    </source>
</evidence>
<dbReference type="PANTHER" id="PTHR24220">
    <property type="entry name" value="IMPORT ATP-BINDING PROTEIN"/>
    <property type="match status" value="1"/>
</dbReference>
<evidence type="ECO:0000256" key="7">
    <source>
        <dbReference type="ARBA" id="ARBA00023136"/>
    </source>
</evidence>
<sequence>MQINNIFKEFKDKIVCENINFTFENKGLYIITGGNGVGKSTFLNIITGVTKLTRGEVIIDGEKIKNFHKLRNKKLHYVTQKEYLLEEKTVHENLEILNNSKEKILDVLKKLNLVENMNQLVNTLSGGQRRRLSIARSLMKDYEIIVLDEPTKGIDQYNSKKMMEFFEEEAKEKLIIVVTHDKYITTLSDNIFQYNKHGLEKIPRESTIFNSYSIDELEEENTTRKVRAKKKRKKLNLILVIISFLVFMSLSLLYSKTHISDYKIFVEKDLYLVSNIKNIKGYEYLLDDKSIPSNDMKSVELMFSNDRTFNLRGMYIRSLNEITAKDLIVGKIPEQRDEVVIDKGIFSNFFDDKIILNSYGVNLKTIVGHKIKYRDKEYKITGVSANSYRYFYVDKDEILEGGYLTSIKLLKDDKYTVLKELSNNQIYSDKIKIYSTNEEDLGKIIKNIYQVIRIIETVNEGFYFSDNYEYEKALFNYEYEGFYLKLNNKESLKLSSDGFHIKNLYNLEKEKLIKQNEEFNLSTFKIILIFLIVVFIVVYTIIIIINIDYKKYSTYSLLGIEKNKIIKEYIKDNYMYWISTFIGIIVSIIVIALLNSLNVLAYSYLTNDFIFIIITLPLILFICLIISLIIYLDCKKVRL</sequence>
<keyword evidence="3 9" id="KW-0812">Transmembrane</keyword>
<organism evidence="11 12">
    <name type="scientific">Haploplasma axanthum</name>
    <name type="common">Acholeplasma axanthum</name>
    <dbReference type="NCBI Taxonomy" id="29552"/>
    <lineage>
        <taxon>Bacteria</taxon>
        <taxon>Bacillati</taxon>
        <taxon>Mycoplasmatota</taxon>
        <taxon>Mollicutes</taxon>
        <taxon>Acholeplasmatales</taxon>
        <taxon>Acholeplasmataceae</taxon>
        <taxon>Haploplasma</taxon>
    </lineage>
</organism>
<dbReference type="InterPro" id="IPR015854">
    <property type="entry name" value="ABC_transpr_LolD-like"/>
</dbReference>
<gene>
    <name evidence="11" type="primary">macB_6</name>
    <name evidence="11" type="ORF">NCTC10138_00764</name>
</gene>
<dbReference type="AlphaFoldDB" id="A0A449BD88"/>
<comment type="subcellular location">
    <subcellularLocation>
        <location evidence="1">Cell inner membrane</location>
        <topology evidence="1">Multi-pass membrane protein</topology>
    </subcellularLocation>
</comment>
<evidence type="ECO:0000256" key="4">
    <source>
        <dbReference type="ARBA" id="ARBA00022741"/>
    </source>
</evidence>
<feature type="transmembrane region" description="Helical" evidence="9">
    <location>
        <begin position="574"/>
        <end position="597"/>
    </location>
</feature>
<dbReference type="InterPro" id="IPR003439">
    <property type="entry name" value="ABC_transporter-like_ATP-bd"/>
</dbReference>
<evidence type="ECO:0000256" key="8">
    <source>
        <dbReference type="ARBA" id="ARBA00038388"/>
    </source>
</evidence>
<keyword evidence="4" id="KW-0547">Nucleotide-binding</keyword>
<dbReference type="InterPro" id="IPR003593">
    <property type="entry name" value="AAA+_ATPase"/>
</dbReference>
<keyword evidence="6 9" id="KW-1133">Transmembrane helix</keyword>
<dbReference type="Pfam" id="PF00005">
    <property type="entry name" value="ABC_tran"/>
    <property type="match status" value="1"/>
</dbReference>
<proteinExistence type="inferred from homology"/>
<reference evidence="11 12" key="1">
    <citation type="submission" date="2019-01" db="EMBL/GenBank/DDBJ databases">
        <authorList>
            <consortium name="Pathogen Informatics"/>
        </authorList>
    </citation>
    <scope>NUCLEOTIDE SEQUENCE [LARGE SCALE GENOMIC DNA]</scope>
    <source>
        <strain evidence="11 12">NCTC10138</strain>
    </source>
</reference>
<name>A0A449BD88_HAPAX</name>
<dbReference type="PANTHER" id="PTHR24220:SF692">
    <property type="entry name" value="ABC TRANSPORTER DOMAIN-CONTAINING PROTEIN"/>
    <property type="match status" value="1"/>
</dbReference>
<evidence type="ECO:0000256" key="5">
    <source>
        <dbReference type="ARBA" id="ARBA00022840"/>
    </source>
</evidence>
<dbReference type="EC" id="3.6.3.-" evidence="11"/>
<dbReference type="GO" id="GO:0016887">
    <property type="term" value="F:ATP hydrolysis activity"/>
    <property type="evidence" value="ECO:0007669"/>
    <property type="project" value="InterPro"/>
</dbReference>
<dbReference type="SMART" id="SM00382">
    <property type="entry name" value="AAA"/>
    <property type="match status" value="1"/>
</dbReference>
<dbReference type="EMBL" id="LR215048">
    <property type="protein sequence ID" value="VEU80395.1"/>
    <property type="molecule type" value="Genomic_DNA"/>
</dbReference>
<keyword evidence="7 9" id="KW-0472">Membrane</keyword>
<evidence type="ECO:0000256" key="1">
    <source>
        <dbReference type="ARBA" id="ARBA00004429"/>
    </source>
</evidence>
<dbReference type="GO" id="GO:0005524">
    <property type="term" value="F:ATP binding"/>
    <property type="evidence" value="ECO:0007669"/>
    <property type="project" value="UniProtKB-KW"/>
</dbReference>